<evidence type="ECO:0000256" key="1">
    <source>
        <dbReference type="ARBA" id="ARBA00023015"/>
    </source>
</evidence>
<keyword evidence="6" id="KW-1185">Reference proteome</keyword>
<dbReference type="InterPro" id="IPR002577">
    <property type="entry name" value="HTH_HxlR"/>
</dbReference>
<dbReference type="PROSITE" id="PS51118">
    <property type="entry name" value="HTH_HXLR"/>
    <property type="match status" value="1"/>
</dbReference>
<protein>
    <submittedName>
        <fullName evidence="5">Winged helix-turn-helix transcriptional regulator</fullName>
    </submittedName>
</protein>
<proteinExistence type="predicted"/>
<keyword evidence="2" id="KW-0238">DNA-binding</keyword>
<evidence type="ECO:0000259" key="4">
    <source>
        <dbReference type="PROSITE" id="PS51118"/>
    </source>
</evidence>
<accession>A0ABS8N444</accession>
<keyword evidence="1" id="KW-0805">Transcription regulation</keyword>
<sequence length="47" mass="5552">MLSQELKKLEMDNLIERIPYTTIPPKVEYLPTNRGKSLENILYELCL</sequence>
<comment type="caution">
    <text evidence="5">The sequence shown here is derived from an EMBL/GenBank/DDBJ whole genome shotgun (WGS) entry which is preliminary data.</text>
</comment>
<dbReference type="EMBL" id="JAJJPB010000006">
    <property type="protein sequence ID" value="MCC9294574.1"/>
    <property type="molecule type" value="Genomic_DNA"/>
</dbReference>
<evidence type="ECO:0000313" key="5">
    <source>
        <dbReference type="EMBL" id="MCC9294574.1"/>
    </source>
</evidence>
<evidence type="ECO:0000256" key="3">
    <source>
        <dbReference type="ARBA" id="ARBA00023163"/>
    </source>
</evidence>
<dbReference type="Pfam" id="PF01638">
    <property type="entry name" value="HxlR"/>
    <property type="match status" value="1"/>
</dbReference>
<dbReference type="Proteomes" id="UP001165422">
    <property type="component" value="Unassembled WGS sequence"/>
</dbReference>
<dbReference type="SUPFAM" id="SSF46785">
    <property type="entry name" value="Winged helix' DNA-binding domain"/>
    <property type="match status" value="1"/>
</dbReference>
<reference evidence="5" key="1">
    <citation type="submission" date="2021-11" db="EMBL/GenBank/DDBJ databases">
        <authorList>
            <person name="Qingchun L."/>
            <person name="Dong Z."/>
            <person name="Zongwei Q."/>
            <person name="Jia Z."/>
            <person name="Duotao L."/>
        </authorList>
    </citation>
    <scope>NUCLEOTIDE SEQUENCE</scope>
    <source>
        <strain evidence="5">WLY-B-L2</strain>
    </source>
</reference>
<keyword evidence="3" id="KW-0804">Transcription</keyword>
<dbReference type="Gene3D" id="1.10.10.10">
    <property type="entry name" value="Winged helix-like DNA-binding domain superfamily/Winged helix DNA-binding domain"/>
    <property type="match status" value="1"/>
</dbReference>
<dbReference type="InterPro" id="IPR036388">
    <property type="entry name" value="WH-like_DNA-bd_sf"/>
</dbReference>
<dbReference type="PANTHER" id="PTHR33204">
    <property type="entry name" value="TRANSCRIPTIONAL REGULATOR, MARR FAMILY"/>
    <property type="match status" value="1"/>
</dbReference>
<gene>
    <name evidence="5" type="ORF">LN736_06860</name>
</gene>
<dbReference type="PANTHER" id="PTHR33204:SF29">
    <property type="entry name" value="TRANSCRIPTIONAL REGULATOR"/>
    <property type="match status" value="1"/>
</dbReference>
<name>A0ABS8N444_9CLOT</name>
<organism evidence="5 6">
    <name type="scientific">Clostridium aromativorans</name>
    <dbReference type="NCBI Taxonomy" id="2836848"/>
    <lineage>
        <taxon>Bacteria</taxon>
        <taxon>Bacillati</taxon>
        <taxon>Bacillota</taxon>
        <taxon>Clostridia</taxon>
        <taxon>Eubacteriales</taxon>
        <taxon>Clostridiaceae</taxon>
        <taxon>Clostridium</taxon>
    </lineage>
</organism>
<dbReference type="InterPro" id="IPR036390">
    <property type="entry name" value="WH_DNA-bd_sf"/>
</dbReference>
<evidence type="ECO:0000256" key="2">
    <source>
        <dbReference type="ARBA" id="ARBA00023125"/>
    </source>
</evidence>
<evidence type="ECO:0000313" key="6">
    <source>
        <dbReference type="Proteomes" id="UP001165422"/>
    </source>
</evidence>
<feature type="domain" description="HTH hxlR-type" evidence="4">
    <location>
        <begin position="1"/>
        <end position="47"/>
    </location>
</feature>